<evidence type="ECO:0000256" key="8">
    <source>
        <dbReference type="ARBA" id="ARBA00023242"/>
    </source>
</evidence>
<dbReference type="InterPro" id="IPR039583">
    <property type="entry name" value="TCFL5/SOLH1/2"/>
</dbReference>
<feature type="compositionally biased region" description="Polar residues" evidence="9">
    <location>
        <begin position="291"/>
        <end position="317"/>
    </location>
</feature>
<feature type="region of interest" description="Disordered" evidence="9">
    <location>
        <begin position="278"/>
        <end position="349"/>
    </location>
</feature>
<keyword evidence="3" id="KW-0221">Differentiation</keyword>
<evidence type="ECO:0000256" key="4">
    <source>
        <dbReference type="ARBA" id="ARBA00022871"/>
    </source>
</evidence>
<protein>
    <recommendedName>
        <fullName evidence="10">BHLH domain-containing protein</fullName>
    </recommendedName>
</protein>
<dbReference type="GO" id="GO:0007283">
    <property type="term" value="P:spermatogenesis"/>
    <property type="evidence" value="ECO:0007669"/>
    <property type="project" value="UniProtKB-KW"/>
</dbReference>
<keyword evidence="5" id="KW-0805">Transcription regulation</keyword>
<dbReference type="InterPro" id="IPR036638">
    <property type="entry name" value="HLH_DNA-bd_sf"/>
</dbReference>
<proteinExistence type="predicted"/>
<feature type="compositionally biased region" description="Low complexity" evidence="9">
    <location>
        <begin position="321"/>
        <end position="349"/>
    </location>
</feature>
<dbReference type="GeneID" id="105337093"/>
<evidence type="ECO:0000256" key="2">
    <source>
        <dbReference type="ARBA" id="ARBA00022473"/>
    </source>
</evidence>
<evidence type="ECO:0000256" key="1">
    <source>
        <dbReference type="ARBA" id="ARBA00004123"/>
    </source>
</evidence>
<sequence>MSLAVQEINLEGVSPEQVQYLANLIEASKHNDADLVNKGEIPKLQQLVLNKCLSTISEDSENGVYVQSFPDECTGNNAPSSYYIISTNRDDEDHEMYQGAEMDIQRLQRTSNPSYNQDPCMATADTSFGEENMLDNLSRQVAMQQQYICNAMNIVPISLDNSARCYAENGSYTVPCQEYSIEEPQALNDSLNGSLINSGFAVPQQPMNSFNQPIIHLHSTPESNPIRNKSKGSMQGENMETPENHHGILTSQGRYVYTPHPRTGQLLYVRTADDGSPQLYHPLPAVPATPIQPSQPDTSQFSTPKTSTSNALNSSGEEVQDSSTGDPPTDKSTSTDVSSTSEGSTSLLSSSADKNKLYDISLFSSCVEDGREQHNLKERRRRARIKDACDVLRKLVPGMSDKTDKATVFEFAARYVHFLKGFVGNQHDKDFLLKYSPY</sequence>
<feature type="domain" description="BHLH" evidence="10">
    <location>
        <begin position="369"/>
        <end position="419"/>
    </location>
</feature>
<keyword evidence="4" id="KW-0744">Spermatogenesis</keyword>
<dbReference type="GO" id="GO:0000981">
    <property type="term" value="F:DNA-binding transcription factor activity, RNA polymerase II-specific"/>
    <property type="evidence" value="ECO:0007669"/>
    <property type="project" value="TreeGrafter"/>
</dbReference>
<dbReference type="AlphaFoldDB" id="A0A8W8NAP0"/>
<keyword evidence="6" id="KW-0238">DNA-binding</keyword>
<evidence type="ECO:0000256" key="6">
    <source>
        <dbReference type="ARBA" id="ARBA00023125"/>
    </source>
</evidence>
<organism evidence="11 12">
    <name type="scientific">Magallana gigas</name>
    <name type="common">Pacific oyster</name>
    <name type="synonym">Crassostrea gigas</name>
    <dbReference type="NCBI Taxonomy" id="29159"/>
    <lineage>
        <taxon>Eukaryota</taxon>
        <taxon>Metazoa</taxon>
        <taxon>Spiralia</taxon>
        <taxon>Lophotrochozoa</taxon>
        <taxon>Mollusca</taxon>
        <taxon>Bivalvia</taxon>
        <taxon>Autobranchia</taxon>
        <taxon>Pteriomorphia</taxon>
        <taxon>Ostreida</taxon>
        <taxon>Ostreoidea</taxon>
        <taxon>Ostreidae</taxon>
        <taxon>Magallana</taxon>
    </lineage>
</organism>
<feature type="region of interest" description="Disordered" evidence="9">
    <location>
        <begin position="218"/>
        <end position="246"/>
    </location>
</feature>
<evidence type="ECO:0000256" key="5">
    <source>
        <dbReference type="ARBA" id="ARBA00023015"/>
    </source>
</evidence>
<dbReference type="OMA" id="DEDHEMY"/>
<keyword evidence="8" id="KW-0539">Nucleus</keyword>
<dbReference type="GO" id="GO:0000978">
    <property type="term" value="F:RNA polymerase II cis-regulatory region sequence-specific DNA binding"/>
    <property type="evidence" value="ECO:0007669"/>
    <property type="project" value="TreeGrafter"/>
</dbReference>
<keyword evidence="2" id="KW-0217">Developmental protein</keyword>
<dbReference type="PANTHER" id="PTHR15402">
    <property type="entry name" value="TRANSCRIPTION FACTOR-LIKE 5 PROTEIN"/>
    <property type="match status" value="1"/>
</dbReference>
<dbReference type="InterPro" id="IPR011598">
    <property type="entry name" value="bHLH_dom"/>
</dbReference>
<dbReference type="GO" id="GO:0030154">
    <property type="term" value="P:cell differentiation"/>
    <property type="evidence" value="ECO:0007669"/>
    <property type="project" value="UniProtKB-KW"/>
</dbReference>
<dbReference type="KEGG" id="crg:105337093"/>
<evidence type="ECO:0000256" key="9">
    <source>
        <dbReference type="SAM" id="MobiDB-lite"/>
    </source>
</evidence>
<evidence type="ECO:0000259" key="10">
    <source>
        <dbReference type="PROSITE" id="PS50888"/>
    </source>
</evidence>
<comment type="subcellular location">
    <subcellularLocation>
        <location evidence="1">Nucleus</location>
    </subcellularLocation>
</comment>
<accession>A0A8W8NAP0</accession>
<dbReference type="RefSeq" id="XP_011439966.3">
    <property type="nucleotide sequence ID" value="XM_011441664.4"/>
</dbReference>
<reference evidence="11" key="1">
    <citation type="submission" date="2022-08" db="UniProtKB">
        <authorList>
            <consortium name="EnsemblMetazoa"/>
        </authorList>
    </citation>
    <scope>IDENTIFICATION</scope>
    <source>
        <strain evidence="11">05x7-T-G4-1.051#20</strain>
    </source>
</reference>
<keyword evidence="12" id="KW-1185">Reference proteome</keyword>
<dbReference type="Pfam" id="PF00010">
    <property type="entry name" value="HLH"/>
    <property type="match status" value="1"/>
</dbReference>
<keyword evidence="7" id="KW-0804">Transcription</keyword>
<evidence type="ECO:0000313" key="12">
    <source>
        <dbReference type="Proteomes" id="UP000005408"/>
    </source>
</evidence>
<dbReference type="SUPFAM" id="SSF47459">
    <property type="entry name" value="HLH, helix-loop-helix DNA-binding domain"/>
    <property type="match status" value="1"/>
</dbReference>
<dbReference type="GO" id="GO:0005634">
    <property type="term" value="C:nucleus"/>
    <property type="evidence" value="ECO:0007669"/>
    <property type="project" value="UniProtKB-SubCell"/>
</dbReference>
<dbReference type="EnsemblMetazoa" id="G5030.2">
    <property type="protein sequence ID" value="G5030.2:cds"/>
    <property type="gene ID" value="G5030"/>
</dbReference>
<dbReference type="SMART" id="SM00353">
    <property type="entry name" value="HLH"/>
    <property type="match status" value="1"/>
</dbReference>
<dbReference type="CDD" id="cd19683">
    <property type="entry name" value="bHLH_SOHLH_like"/>
    <property type="match status" value="1"/>
</dbReference>
<name>A0A8W8NAP0_MAGGI</name>
<dbReference type="GO" id="GO:0046983">
    <property type="term" value="F:protein dimerization activity"/>
    <property type="evidence" value="ECO:0007669"/>
    <property type="project" value="InterPro"/>
</dbReference>
<evidence type="ECO:0000313" key="11">
    <source>
        <dbReference type="EnsemblMetazoa" id="G5030.1:cds"/>
    </source>
</evidence>
<dbReference type="PANTHER" id="PTHR15402:SF2">
    <property type="entry name" value="TRANSCRIPTION FACTOR LIKE 5"/>
    <property type="match status" value="1"/>
</dbReference>
<feature type="compositionally biased region" description="Polar residues" evidence="9">
    <location>
        <begin position="220"/>
        <end position="238"/>
    </location>
</feature>
<dbReference type="Proteomes" id="UP000005408">
    <property type="component" value="Unassembled WGS sequence"/>
</dbReference>
<evidence type="ECO:0000256" key="3">
    <source>
        <dbReference type="ARBA" id="ARBA00022782"/>
    </source>
</evidence>
<dbReference type="Gene3D" id="4.10.280.10">
    <property type="entry name" value="Helix-loop-helix DNA-binding domain"/>
    <property type="match status" value="1"/>
</dbReference>
<evidence type="ECO:0000256" key="7">
    <source>
        <dbReference type="ARBA" id="ARBA00023163"/>
    </source>
</evidence>
<dbReference type="PROSITE" id="PS50888">
    <property type="entry name" value="BHLH"/>
    <property type="match status" value="1"/>
</dbReference>
<dbReference type="EnsemblMetazoa" id="G5030.1">
    <property type="protein sequence ID" value="G5030.1:cds"/>
    <property type="gene ID" value="G5030"/>
</dbReference>
<dbReference type="OrthoDB" id="690068at2759"/>